<dbReference type="Pfam" id="PF24969">
    <property type="entry name" value="LRR_15"/>
    <property type="match status" value="1"/>
</dbReference>
<reference evidence="2 3" key="1">
    <citation type="submission" date="2024-07" db="EMBL/GenBank/DDBJ databases">
        <title>Section-level genome sequencing and comparative genomics of Aspergillus sections Usti and Cavernicolus.</title>
        <authorList>
            <consortium name="Lawrence Berkeley National Laboratory"/>
            <person name="Nybo J.L."/>
            <person name="Vesth T.C."/>
            <person name="Theobald S."/>
            <person name="Frisvad J.C."/>
            <person name="Larsen T.O."/>
            <person name="Kjaerboelling I."/>
            <person name="Rothschild-Mancinelli K."/>
            <person name="Lyhne E.K."/>
            <person name="Kogle M.E."/>
            <person name="Barry K."/>
            <person name="Clum A."/>
            <person name="Na H."/>
            <person name="Ledsgaard L."/>
            <person name="Lin J."/>
            <person name="Lipzen A."/>
            <person name="Kuo A."/>
            <person name="Riley R."/>
            <person name="Mondo S."/>
            <person name="Labutti K."/>
            <person name="Haridas S."/>
            <person name="Pangalinan J."/>
            <person name="Salamov A.A."/>
            <person name="Simmons B.A."/>
            <person name="Magnuson J.K."/>
            <person name="Chen J."/>
            <person name="Drula E."/>
            <person name="Henrissat B."/>
            <person name="Wiebenga A."/>
            <person name="Lubbers R.J."/>
            <person name="Gomes A.C."/>
            <person name="Makela M.R."/>
            <person name="Stajich J."/>
            <person name="Grigoriev I.V."/>
            <person name="Mortensen U.H."/>
            <person name="De Vries R.P."/>
            <person name="Baker S.E."/>
            <person name="Andersen M.R."/>
        </authorList>
    </citation>
    <scope>NUCLEOTIDE SEQUENCE [LARGE SCALE GENOMIC DNA]</scope>
    <source>
        <strain evidence="2 3">CBS 209.92</strain>
    </source>
</reference>
<proteinExistence type="predicted"/>
<dbReference type="Proteomes" id="UP001610563">
    <property type="component" value="Unassembled WGS sequence"/>
</dbReference>
<protein>
    <recommendedName>
        <fullName evidence="1">Leucine-rich repeat domain-containing protein</fullName>
    </recommendedName>
</protein>
<feature type="domain" description="Leucine-rich repeat" evidence="1">
    <location>
        <begin position="118"/>
        <end position="275"/>
    </location>
</feature>
<dbReference type="EMBL" id="JBFTWV010000027">
    <property type="protein sequence ID" value="KAL2796367.1"/>
    <property type="molecule type" value="Genomic_DNA"/>
</dbReference>
<evidence type="ECO:0000259" key="1">
    <source>
        <dbReference type="Pfam" id="PF24969"/>
    </source>
</evidence>
<gene>
    <name evidence="2" type="ORF">BJX66DRAFT_300074</name>
</gene>
<evidence type="ECO:0000313" key="3">
    <source>
        <dbReference type="Proteomes" id="UP001610563"/>
    </source>
</evidence>
<evidence type="ECO:0000313" key="2">
    <source>
        <dbReference type="EMBL" id="KAL2796367.1"/>
    </source>
</evidence>
<accession>A0ABR4GBG6</accession>
<keyword evidence="3" id="KW-1185">Reference proteome</keyword>
<name>A0ABR4GBG6_9EURO</name>
<dbReference type="InterPro" id="IPR056867">
    <property type="entry name" value="LRR_15"/>
</dbReference>
<sequence length="312" mass="35677">MNNELLLSGGADGLEPPLSSFFSRLHTLSARWYDTENGVPSSYILPFFRLPSLREFNGMCITDGGPEDEYDLRGTGPPRNKDYHYFYDDGDYEDYEPYPEYDDDPEGYFRRYPGDEDFSNVTHIALTESNSEMGFPDLIRACRRLVSFVYEYGECGGTLGWLAPRRFYGSLCKHKDWLEELTICYDDWACGYGDPLESEFIGSFRDFKVLKRLRVRGDNILVRDGKMPFDLLPPSLESLVIEDFPAENGQNLIEQLRELRSVVQSQCPNLVSLRVAGYRGDMQPQEGGWPRYLEPTRGQAGETCAIELVDCA</sequence>
<organism evidence="2 3">
    <name type="scientific">Aspergillus keveii</name>
    <dbReference type="NCBI Taxonomy" id="714993"/>
    <lineage>
        <taxon>Eukaryota</taxon>
        <taxon>Fungi</taxon>
        <taxon>Dikarya</taxon>
        <taxon>Ascomycota</taxon>
        <taxon>Pezizomycotina</taxon>
        <taxon>Eurotiomycetes</taxon>
        <taxon>Eurotiomycetidae</taxon>
        <taxon>Eurotiales</taxon>
        <taxon>Aspergillaceae</taxon>
        <taxon>Aspergillus</taxon>
        <taxon>Aspergillus subgen. Nidulantes</taxon>
    </lineage>
</organism>
<comment type="caution">
    <text evidence="2">The sequence shown here is derived from an EMBL/GenBank/DDBJ whole genome shotgun (WGS) entry which is preliminary data.</text>
</comment>